<name>A0ABP7MM60_9GAMM</name>
<organism evidence="3 4">
    <name type="scientific">Litoribacillus peritrichatus</name>
    <dbReference type="NCBI Taxonomy" id="718191"/>
    <lineage>
        <taxon>Bacteria</taxon>
        <taxon>Pseudomonadati</taxon>
        <taxon>Pseudomonadota</taxon>
        <taxon>Gammaproteobacteria</taxon>
        <taxon>Oceanospirillales</taxon>
        <taxon>Oceanospirillaceae</taxon>
        <taxon>Litoribacillus</taxon>
    </lineage>
</organism>
<dbReference type="SUPFAM" id="SSF53850">
    <property type="entry name" value="Periplasmic binding protein-like II"/>
    <property type="match status" value="1"/>
</dbReference>
<dbReference type="SMART" id="SM00062">
    <property type="entry name" value="PBPb"/>
    <property type="match status" value="1"/>
</dbReference>
<evidence type="ECO:0000313" key="4">
    <source>
        <dbReference type="Proteomes" id="UP001501565"/>
    </source>
</evidence>
<dbReference type="PANTHER" id="PTHR38834:SF3">
    <property type="entry name" value="SOLUTE-BINDING PROTEIN FAMILY 3_N-TERMINAL DOMAIN-CONTAINING PROTEIN"/>
    <property type="match status" value="1"/>
</dbReference>
<reference evidence="4" key="1">
    <citation type="journal article" date="2019" name="Int. J. Syst. Evol. Microbiol.">
        <title>The Global Catalogue of Microorganisms (GCM) 10K type strain sequencing project: providing services to taxonomists for standard genome sequencing and annotation.</title>
        <authorList>
            <consortium name="The Broad Institute Genomics Platform"/>
            <consortium name="The Broad Institute Genome Sequencing Center for Infectious Disease"/>
            <person name="Wu L."/>
            <person name="Ma J."/>
        </authorList>
    </citation>
    <scope>NUCLEOTIDE SEQUENCE [LARGE SCALE GENOMIC DNA]</scope>
    <source>
        <strain evidence="4">JCM 17551</strain>
    </source>
</reference>
<dbReference type="Proteomes" id="UP001501565">
    <property type="component" value="Unassembled WGS sequence"/>
</dbReference>
<dbReference type="Pfam" id="PF00497">
    <property type="entry name" value="SBP_bac_3"/>
    <property type="match status" value="1"/>
</dbReference>
<comment type="caution">
    <text evidence="3">The sequence shown here is derived from an EMBL/GenBank/DDBJ whole genome shotgun (WGS) entry which is preliminary data.</text>
</comment>
<dbReference type="EMBL" id="BAABBN010000007">
    <property type="protein sequence ID" value="GAA3924392.1"/>
    <property type="molecule type" value="Genomic_DNA"/>
</dbReference>
<dbReference type="Gene3D" id="3.40.190.10">
    <property type="entry name" value="Periplasmic binding protein-like II"/>
    <property type="match status" value="2"/>
</dbReference>
<evidence type="ECO:0000313" key="3">
    <source>
        <dbReference type="EMBL" id="GAA3924392.1"/>
    </source>
</evidence>
<accession>A0ABP7MM60</accession>
<keyword evidence="1" id="KW-0732">Signal</keyword>
<keyword evidence="4" id="KW-1185">Reference proteome</keyword>
<feature type="signal peptide" evidence="1">
    <location>
        <begin position="1"/>
        <end position="22"/>
    </location>
</feature>
<sequence length="251" mass="28495">MNILNQILLCSALITATLSVQATEFTVHTEEFPPFNYTENRTFKGVSTEVVEAVLKQAGIDYKIESYPWARTLSNTRNNKHSLVYSISRNEKREKDYRWIGVIVPAVHSVFTLQNKDIYLGSLKDMKNYQIGTIIDDSRESYLLSKGFALSDFQRTSGDTAALKNYRKLKAGRIQLWPMPDAVAAHIVKQAGDNPFYTIKKVYEFSEISKGGYYLAANVDAPEAEIQKISAALEAFKKTEEYKNILKNWGL</sequence>
<proteinExistence type="predicted"/>
<evidence type="ECO:0000256" key="1">
    <source>
        <dbReference type="SAM" id="SignalP"/>
    </source>
</evidence>
<feature type="chain" id="PRO_5047516106" evidence="1">
    <location>
        <begin position="23"/>
        <end position="251"/>
    </location>
</feature>
<feature type="domain" description="Solute-binding protein family 3/N-terminal" evidence="2">
    <location>
        <begin position="24"/>
        <end position="251"/>
    </location>
</feature>
<gene>
    <name evidence="3" type="ORF">GCM10022277_20280</name>
</gene>
<evidence type="ECO:0000259" key="2">
    <source>
        <dbReference type="SMART" id="SM00062"/>
    </source>
</evidence>
<dbReference type="PANTHER" id="PTHR38834">
    <property type="entry name" value="PERIPLASMIC SUBSTRATE BINDING PROTEIN FAMILY 3"/>
    <property type="match status" value="1"/>
</dbReference>
<dbReference type="RefSeq" id="WP_344798185.1">
    <property type="nucleotide sequence ID" value="NZ_BAABBN010000007.1"/>
</dbReference>
<dbReference type="InterPro" id="IPR001638">
    <property type="entry name" value="Solute-binding_3/MltF_N"/>
</dbReference>
<protein>
    <submittedName>
        <fullName evidence="3">Transporter substrate-binding domain-containing protein</fullName>
    </submittedName>
</protein>